<dbReference type="RefSeq" id="WP_182954755.1">
    <property type="nucleotide sequence ID" value="NZ_WNXC01000001.1"/>
</dbReference>
<evidence type="ECO:0000259" key="1">
    <source>
        <dbReference type="Pfam" id="PF06983"/>
    </source>
</evidence>
<dbReference type="PANTHER" id="PTHR33990">
    <property type="entry name" value="PROTEIN YJDN-RELATED"/>
    <property type="match status" value="1"/>
</dbReference>
<comment type="caution">
    <text evidence="2">The sequence shown here is derived from an EMBL/GenBank/DDBJ whole genome shotgun (WGS) entry which is preliminary data.</text>
</comment>
<dbReference type="InterPro" id="IPR029068">
    <property type="entry name" value="Glyas_Bleomycin-R_OHBP_Dase"/>
</dbReference>
<dbReference type="InterPro" id="IPR009725">
    <property type="entry name" value="3_dmu_93_MTrfase"/>
</dbReference>
<sequence length="168" mass="19173">MKNTIINQRITTNLWFDRNAEEAVNFYTAIFKNSTIKGMTHYTKEGFEVHRMPEGTVMNIVFELDGQEFLALNGGPIFKFNEAISLVVNCSDQEEIDYYWDKLGSGGDPNAQICGWLKDQFGLSWQIVPTLLSDLITNKDQEKTSRVMAAMMQMKKIDVSLLEKAFAK</sequence>
<dbReference type="Proteomes" id="UP000636110">
    <property type="component" value="Unassembled WGS sequence"/>
</dbReference>
<evidence type="ECO:0000313" key="2">
    <source>
        <dbReference type="EMBL" id="MBB2148610.1"/>
    </source>
</evidence>
<dbReference type="EMBL" id="WNXC01000001">
    <property type="protein sequence ID" value="MBB2148610.1"/>
    <property type="molecule type" value="Genomic_DNA"/>
</dbReference>
<dbReference type="Pfam" id="PF06983">
    <property type="entry name" value="3-dmu-9_3-mt"/>
    <property type="match status" value="1"/>
</dbReference>
<proteinExistence type="predicted"/>
<evidence type="ECO:0000313" key="3">
    <source>
        <dbReference type="Proteomes" id="UP000636110"/>
    </source>
</evidence>
<dbReference type="CDD" id="cd06588">
    <property type="entry name" value="PhnB_like"/>
    <property type="match status" value="1"/>
</dbReference>
<accession>A0ABR6ETL6</accession>
<keyword evidence="3" id="KW-1185">Reference proteome</keyword>
<dbReference type="Gene3D" id="3.10.180.10">
    <property type="entry name" value="2,3-Dihydroxybiphenyl 1,2-Dioxygenase, domain 1"/>
    <property type="match status" value="1"/>
</dbReference>
<feature type="domain" description="PhnB-like" evidence="1">
    <location>
        <begin position="8"/>
        <end position="128"/>
    </location>
</feature>
<dbReference type="InterPro" id="IPR028973">
    <property type="entry name" value="PhnB-like"/>
</dbReference>
<organism evidence="2 3">
    <name type="scientific">Pedobacter gandavensis</name>
    <dbReference type="NCBI Taxonomy" id="2679963"/>
    <lineage>
        <taxon>Bacteria</taxon>
        <taxon>Pseudomonadati</taxon>
        <taxon>Bacteroidota</taxon>
        <taxon>Sphingobacteriia</taxon>
        <taxon>Sphingobacteriales</taxon>
        <taxon>Sphingobacteriaceae</taxon>
        <taxon>Pedobacter</taxon>
    </lineage>
</organism>
<name>A0ABR6ETL6_9SPHI</name>
<dbReference type="PANTHER" id="PTHR33990:SF2">
    <property type="entry name" value="PHNB-LIKE DOMAIN-CONTAINING PROTEIN"/>
    <property type="match status" value="1"/>
</dbReference>
<protein>
    <submittedName>
        <fullName evidence="2">VOC family protein</fullName>
    </submittedName>
</protein>
<reference evidence="2 3" key="1">
    <citation type="submission" date="2019-11" db="EMBL/GenBank/DDBJ databases">
        <title>Description of Pedobacter sp. LMG 31462T.</title>
        <authorList>
            <person name="Carlier A."/>
            <person name="Qi S."/>
            <person name="Vandamme P."/>
        </authorList>
    </citation>
    <scope>NUCLEOTIDE SEQUENCE [LARGE SCALE GENOMIC DNA]</scope>
    <source>
        <strain evidence="2 3">LMG 31462</strain>
    </source>
</reference>
<dbReference type="SUPFAM" id="SSF54593">
    <property type="entry name" value="Glyoxalase/Bleomycin resistance protein/Dihydroxybiphenyl dioxygenase"/>
    <property type="match status" value="1"/>
</dbReference>
<gene>
    <name evidence="2" type="ORF">GM920_06760</name>
</gene>
<dbReference type="PIRSF" id="PIRSF021700">
    <property type="entry name" value="3_dmu_93_MTrfase"/>
    <property type="match status" value="1"/>
</dbReference>